<comment type="similarity">
    <text evidence="1">Belongs to the short-chain dehydrogenases/reductases (SDR) family.</text>
</comment>
<dbReference type="Proteomes" id="UP000515860">
    <property type="component" value="Chromosome"/>
</dbReference>
<gene>
    <name evidence="2" type="ORF">H9Q79_16665</name>
</gene>
<name>A0A7G9GCE1_9FIRM</name>
<dbReference type="PANTHER" id="PTHR42760">
    <property type="entry name" value="SHORT-CHAIN DEHYDROGENASES/REDUCTASES FAMILY MEMBER"/>
    <property type="match status" value="1"/>
</dbReference>
<dbReference type="GO" id="GO:0016616">
    <property type="term" value="F:oxidoreductase activity, acting on the CH-OH group of donors, NAD or NADP as acceptor"/>
    <property type="evidence" value="ECO:0007669"/>
    <property type="project" value="TreeGrafter"/>
</dbReference>
<evidence type="ECO:0000313" key="2">
    <source>
        <dbReference type="EMBL" id="QNM08473.1"/>
    </source>
</evidence>
<dbReference type="RefSeq" id="WP_249328762.1">
    <property type="nucleotide sequence ID" value="NZ_CP060635.1"/>
</dbReference>
<dbReference type="SUPFAM" id="SSF51735">
    <property type="entry name" value="NAD(P)-binding Rossmann-fold domains"/>
    <property type="match status" value="1"/>
</dbReference>
<protein>
    <submittedName>
        <fullName evidence="2">SDR family oxidoreductase</fullName>
    </submittedName>
</protein>
<dbReference type="Gene3D" id="3.40.50.720">
    <property type="entry name" value="NAD(P)-binding Rossmann-like Domain"/>
    <property type="match status" value="1"/>
</dbReference>
<keyword evidence="3" id="KW-1185">Reference proteome</keyword>
<dbReference type="InterPro" id="IPR002347">
    <property type="entry name" value="SDR_fam"/>
</dbReference>
<reference evidence="2 3" key="1">
    <citation type="submission" date="2020-08" db="EMBL/GenBank/DDBJ databases">
        <authorList>
            <person name="Liu C."/>
            <person name="Sun Q."/>
        </authorList>
    </citation>
    <scope>NUCLEOTIDE SEQUENCE [LARGE SCALE GENOMIC DNA]</scope>
    <source>
        <strain evidence="2 3">NSJ-29</strain>
    </source>
</reference>
<dbReference type="Pfam" id="PF13561">
    <property type="entry name" value="adh_short_C2"/>
    <property type="match status" value="1"/>
</dbReference>
<organism evidence="2 3">
    <name type="scientific">Wansuia hejianensis</name>
    <dbReference type="NCBI Taxonomy" id="2763667"/>
    <lineage>
        <taxon>Bacteria</taxon>
        <taxon>Bacillati</taxon>
        <taxon>Bacillota</taxon>
        <taxon>Clostridia</taxon>
        <taxon>Lachnospirales</taxon>
        <taxon>Lachnospiraceae</taxon>
        <taxon>Wansuia</taxon>
    </lineage>
</organism>
<dbReference type="KEGG" id="whj:H9Q79_16665"/>
<proteinExistence type="inferred from homology"/>
<dbReference type="AlphaFoldDB" id="A0A7G9GCE1"/>
<evidence type="ECO:0000313" key="3">
    <source>
        <dbReference type="Proteomes" id="UP000515860"/>
    </source>
</evidence>
<dbReference type="InterPro" id="IPR036291">
    <property type="entry name" value="NAD(P)-bd_dom_sf"/>
</dbReference>
<accession>A0A7G9GCE1</accession>
<sequence>MNTFDLFSLKGKTALITGGRAMYGKGATLALADAGADIYLASHSIESAQEFVEELKREKGVKVEAIPFEQGDIDSIRNLVDTVIQKAGRIDVFINCSRILPQGDGGVGWFQDEKQMDEGVRVNTAASLYMTTLVGDQMIRQHSGSIVTFGSMMGLIGVEEHNYDGNPGMAAGTFGHIYAVDKSGVSAWVRHAASYYGQYGVRINAVCPGGLQSDRTNPVFAKEYSKHTQLGRLANGDDIKGPIAFLASDASAYLTGLSIPVDGGYTCI</sequence>
<evidence type="ECO:0000256" key="1">
    <source>
        <dbReference type="ARBA" id="ARBA00006484"/>
    </source>
</evidence>
<dbReference type="EMBL" id="CP060635">
    <property type="protein sequence ID" value="QNM08473.1"/>
    <property type="molecule type" value="Genomic_DNA"/>
</dbReference>
<dbReference type="PRINTS" id="PR00081">
    <property type="entry name" value="GDHRDH"/>
</dbReference>